<proteinExistence type="predicted"/>
<accession>A0A8X6GU23</accession>
<comment type="caution">
    <text evidence="1">The sequence shown here is derived from an EMBL/GenBank/DDBJ whole genome shotgun (WGS) entry which is preliminary data.</text>
</comment>
<organism evidence="1 2">
    <name type="scientific">Trichonephila clavata</name>
    <name type="common">Joro spider</name>
    <name type="synonym">Nephila clavata</name>
    <dbReference type="NCBI Taxonomy" id="2740835"/>
    <lineage>
        <taxon>Eukaryota</taxon>
        <taxon>Metazoa</taxon>
        <taxon>Ecdysozoa</taxon>
        <taxon>Arthropoda</taxon>
        <taxon>Chelicerata</taxon>
        <taxon>Arachnida</taxon>
        <taxon>Araneae</taxon>
        <taxon>Araneomorphae</taxon>
        <taxon>Entelegynae</taxon>
        <taxon>Araneoidea</taxon>
        <taxon>Nephilidae</taxon>
        <taxon>Trichonephila</taxon>
    </lineage>
</organism>
<dbReference type="EMBL" id="BMAO01016811">
    <property type="protein sequence ID" value="GFR11341.1"/>
    <property type="molecule type" value="Genomic_DNA"/>
</dbReference>
<keyword evidence="2" id="KW-1185">Reference proteome</keyword>
<name>A0A8X6GU23_TRICU</name>
<protein>
    <submittedName>
        <fullName evidence="1">Uncharacterized protein</fullName>
    </submittedName>
</protein>
<evidence type="ECO:0000313" key="2">
    <source>
        <dbReference type="Proteomes" id="UP000887116"/>
    </source>
</evidence>
<dbReference type="Proteomes" id="UP000887116">
    <property type="component" value="Unassembled WGS sequence"/>
</dbReference>
<reference evidence="1" key="1">
    <citation type="submission" date="2020-07" db="EMBL/GenBank/DDBJ databases">
        <title>Multicomponent nature underlies the extraordinary mechanical properties of spider dragline silk.</title>
        <authorList>
            <person name="Kono N."/>
            <person name="Nakamura H."/>
            <person name="Mori M."/>
            <person name="Yoshida Y."/>
            <person name="Ohtoshi R."/>
            <person name="Malay A.D."/>
            <person name="Moran D.A.P."/>
            <person name="Tomita M."/>
            <person name="Numata K."/>
            <person name="Arakawa K."/>
        </authorList>
    </citation>
    <scope>NUCLEOTIDE SEQUENCE</scope>
</reference>
<evidence type="ECO:0000313" key="1">
    <source>
        <dbReference type="EMBL" id="GFR11341.1"/>
    </source>
</evidence>
<dbReference type="AlphaFoldDB" id="A0A8X6GU23"/>
<gene>
    <name evidence="1" type="ORF">TNCT_605601</name>
</gene>
<sequence>MQNGLDHVTLRTITSRFSSTALNKRLRDEASSSEASDGYAFVILLSTLLRNSSEKIAVCNRFVVSCLGELIEVDGSTYPSGILALSPWCSRHRRNLESEIIVSFHYDHDSRLFISLKCANVVQLPQRPHALLTLPDVVIDTSRCVCVCAFVLSIPRPRKLSRSFSRLGIVNQTWCPPCNWRRFRERWKNWSWKRITFY</sequence>